<evidence type="ECO:0000256" key="12">
    <source>
        <dbReference type="ARBA" id="ARBA00022842"/>
    </source>
</evidence>
<evidence type="ECO:0000256" key="8">
    <source>
        <dbReference type="ARBA" id="ARBA00022553"/>
    </source>
</evidence>
<evidence type="ECO:0000313" key="20">
    <source>
        <dbReference type="EMBL" id="KAF4475754.1"/>
    </source>
</evidence>
<dbReference type="SFLD" id="SFLDG00002">
    <property type="entry name" value="C1.7:_P-type_atpase_like"/>
    <property type="match status" value="1"/>
</dbReference>
<evidence type="ECO:0000256" key="14">
    <source>
        <dbReference type="ARBA" id="ARBA00022989"/>
    </source>
</evidence>
<feature type="transmembrane region" description="Helical" evidence="18">
    <location>
        <begin position="276"/>
        <end position="295"/>
    </location>
</feature>
<dbReference type="GO" id="GO:0005524">
    <property type="term" value="F:ATP binding"/>
    <property type="evidence" value="ECO:0007669"/>
    <property type="project" value="UniProtKB-KW"/>
</dbReference>
<name>A0A9P5AY56_9HYPO</name>
<dbReference type="InterPro" id="IPR023299">
    <property type="entry name" value="ATPase_P-typ_cyto_dom_N"/>
</dbReference>
<keyword evidence="15 18" id="KW-0472">Membrane</keyword>
<dbReference type="InterPro" id="IPR006068">
    <property type="entry name" value="ATPase_P-typ_cation-transptr_C"/>
</dbReference>
<dbReference type="Pfam" id="PF13246">
    <property type="entry name" value="Cation_ATPase"/>
    <property type="match status" value="1"/>
</dbReference>
<sequence length="894" mass="98118">MARRDTNILGRLNGKSRARTATWQLSPDRATKSTPEDILRWIASMTPDTALAHLVSTSDGISEAEATARRRIQGQNVVSSRKPQSWFMLLLSVIPNPFNILLIFLAILNVAMPDPSWEEFAVLMVMIVISVAVRFWQEFQSGVAIFRLQSAIIPKIRVRRPATYTDELQRSWTEGTVLETDLVPGDIVILVPGAIVPADCLILESSYLRISQSAWTGESEPVGKDAGPHDAKEAFSIFDFSNVALTGTNIVSGHGVGLVVRTGDDAMIATMVKEMLIGFMVVMVPIVLCISGKVTGDWKNAALFSISVAVGLVPEMLPAIVNANLARAAHQLSKKQAIVKRLDSVQNLGAMTVLCSDKTGTLTKDKLSVHKYSNAEGEDMLNIMELAKVDSQIQGNSGNNMDRAILNYHLPNGDEVGVAHYEQVRVIPFDFERRRSGCIVRGITGQYLLIVKGAFDEVLTRCPSMRSAGKSEYLSTEMQARWRQLAMQKSMEGYRVLLVASRILGKSYVNELDMLETNMTLEGMISFSDPPKDDAKDAIASLTELGVQVKVLTGDSLPVALNICRSLELLQHSETMDDDAEAISGPELALLENSDEFDLAVERCSVFAKVTPKQKSLIVLALQKAGNCVGMLGDGINDCGALRDADVGISVDSGAGVAKDCADLILTEKGLSIIVRSVILGRITHGNTIKYIKMVASSNFGNVFSILAASAWLPFTPMTSIQLLAQNLLYDISQIAIPWDRVDEEYLTQPRRWNAKDILKFIVVLGPTSSVIDMCTFALNWFFYGIRTTSDNVKVAQTHWFLQGLLTQTMIVHLLRTAKIPFIQSRAAPILVFSTASIMAIGFVLPWIPAFRPAFSFAQPAPTFVGFLAAELLLYAVEVQIVKMIYMKIFGTWL</sequence>
<evidence type="ECO:0000256" key="9">
    <source>
        <dbReference type="ARBA" id="ARBA00022692"/>
    </source>
</evidence>
<dbReference type="PANTHER" id="PTHR42861">
    <property type="entry name" value="CALCIUM-TRANSPORTING ATPASE"/>
    <property type="match status" value="1"/>
</dbReference>
<comment type="function">
    <text evidence="1">Mediates magnesium influx to the cytosol.</text>
</comment>
<dbReference type="Gene3D" id="3.40.50.1000">
    <property type="entry name" value="HAD superfamily/HAD-like"/>
    <property type="match status" value="1"/>
</dbReference>
<dbReference type="GO" id="GO:0005886">
    <property type="term" value="C:plasma membrane"/>
    <property type="evidence" value="ECO:0007669"/>
    <property type="project" value="UniProtKB-SubCell"/>
</dbReference>
<dbReference type="InterPro" id="IPR023298">
    <property type="entry name" value="ATPase_P-typ_TM_dom_sf"/>
</dbReference>
<dbReference type="AlphaFoldDB" id="A0A9P5AY56"/>
<dbReference type="Pfam" id="PF00690">
    <property type="entry name" value="Cation_ATPase_N"/>
    <property type="match status" value="1"/>
</dbReference>
<evidence type="ECO:0000256" key="1">
    <source>
        <dbReference type="ARBA" id="ARBA00003954"/>
    </source>
</evidence>
<dbReference type="NCBIfam" id="TIGR01494">
    <property type="entry name" value="ATPase_P-type"/>
    <property type="match status" value="2"/>
</dbReference>
<dbReference type="InterPro" id="IPR008250">
    <property type="entry name" value="ATPase_P-typ_transduc_dom_A_sf"/>
</dbReference>
<dbReference type="GO" id="GO:0016887">
    <property type="term" value="F:ATP hydrolysis activity"/>
    <property type="evidence" value="ECO:0007669"/>
    <property type="project" value="InterPro"/>
</dbReference>
<keyword evidence="21" id="KW-1185">Reference proteome</keyword>
<dbReference type="InterPro" id="IPR006415">
    <property type="entry name" value="P-type_ATPase_IIIB"/>
</dbReference>
<dbReference type="InterPro" id="IPR023214">
    <property type="entry name" value="HAD_sf"/>
</dbReference>
<keyword evidence="6" id="KW-1003">Cell membrane</keyword>
<evidence type="ECO:0000259" key="19">
    <source>
        <dbReference type="SMART" id="SM00831"/>
    </source>
</evidence>
<evidence type="ECO:0000256" key="3">
    <source>
        <dbReference type="ARBA" id="ARBA00008746"/>
    </source>
</evidence>
<dbReference type="EMBL" id="LUFC02001397">
    <property type="protein sequence ID" value="KAF4475754.1"/>
    <property type="molecule type" value="Genomic_DNA"/>
</dbReference>
<comment type="caution">
    <text evidence="20">The sequence shown here is derived from an EMBL/GenBank/DDBJ whole genome shotgun (WGS) entry which is preliminary data.</text>
</comment>
<dbReference type="SMART" id="SM00831">
    <property type="entry name" value="Cation_ATPase_N"/>
    <property type="match status" value="1"/>
</dbReference>
<evidence type="ECO:0000256" key="10">
    <source>
        <dbReference type="ARBA" id="ARBA00022741"/>
    </source>
</evidence>
<dbReference type="Gene3D" id="3.40.1110.10">
    <property type="entry name" value="Calcium-transporting ATPase, cytoplasmic domain N"/>
    <property type="match status" value="1"/>
</dbReference>
<evidence type="ECO:0000256" key="2">
    <source>
        <dbReference type="ARBA" id="ARBA00004429"/>
    </source>
</evidence>
<accession>A0A9P5AY56</accession>
<dbReference type="PROSITE" id="PS00154">
    <property type="entry name" value="ATPASE_E1_E2"/>
    <property type="match status" value="1"/>
</dbReference>
<keyword evidence="11" id="KW-0067">ATP-binding</keyword>
<dbReference type="OrthoDB" id="158672at2759"/>
<protein>
    <recommendedName>
        <fullName evidence="5">Magnesium-transporting ATPase, P-type 1</fullName>
        <ecNumber evidence="4">7.2.2.14</ecNumber>
    </recommendedName>
    <alternativeName>
        <fullName evidence="16">Mg(2+) transport ATPase, P-type 1</fullName>
    </alternativeName>
</protein>
<feature type="transmembrane region" description="Helical" evidence="18">
    <location>
        <begin position="854"/>
        <end position="877"/>
    </location>
</feature>
<feature type="domain" description="Cation-transporting P-type ATPase N-terminal" evidence="19">
    <location>
        <begin position="41"/>
        <end position="114"/>
    </location>
</feature>
<keyword evidence="10" id="KW-0547">Nucleotide-binding</keyword>
<keyword evidence="7" id="KW-0997">Cell inner membrane</keyword>
<organism evidence="20 21">
    <name type="scientific">Fusarium agapanthi</name>
    <dbReference type="NCBI Taxonomy" id="1803897"/>
    <lineage>
        <taxon>Eukaryota</taxon>
        <taxon>Fungi</taxon>
        <taxon>Dikarya</taxon>
        <taxon>Ascomycota</taxon>
        <taxon>Pezizomycotina</taxon>
        <taxon>Sordariomycetes</taxon>
        <taxon>Hypocreomycetidae</taxon>
        <taxon>Hypocreales</taxon>
        <taxon>Nectriaceae</taxon>
        <taxon>Fusarium</taxon>
        <taxon>Fusarium fujikuroi species complex</taxon>
    </lineage>
</organism>
<keyword evidence="12" id="KW-0460">Magnesium</keyword>
<feature type="transmembrane region" description="Helical" evidence="18">
    <location>
        <begin position="120"/>
        <end position="137"/>
    </location>
</feature>
<feature type="transmembrane region" description="Helical" evidence="18">
    <location>
        <begin position="761"/>
        <end position="784"/>
    </location>
</feature>
<evidence type="ECO:0000313" key="21">
    <source>
        <dbReference type="Proteomes" id="UP000737391"/>
    </source>
</evidence>
<dbReference type="InterPro" id="IPR044492">
    <property type="entry name" value="P_typ_ATPase_HD_dom"/>
</dbReference>
<dbReference type="InterPro" id="IPR018303">
    <property type="entry name" value="ATPase_P-typ_P_site"/>
</dbReference>
<dbReference type="InterPro" id="IPR004014">
    <property type="entry name" value="ATPase_P-typ_cation-transptr_N"/>
</dbReference>
<evidence type="ECO:0000256" key="17">
    <source>
        <dbReference type="ARBA" id="ARBA00047295"/>
    </source>
</evidence>
<keyword evidence="14 18" id="KW-1133">Transmembrane helix</keyword>
<dbReference type="SFLD" id="SFLDS00003">
    <property type="entry name" value="Haloacid_Dehalogenase"/>
    <property type="match status" value="1"/>
</dbReference>
<evidence type="ECO:0000256" key="7">
    <source>
        <dbReference type="ARBA" id="ARBA00022519"/>
    </source>
</evidence>
<evidence type="ECO:0000256" key="4">
    <source>
        <dbReference type="ARBA" id="ARBA00012786"/>
    </source>
</evidence>
<evidence type="ECO:0000256" key="18">
    <source>
        <dbReference type="SAM" id="Phobius"/>
    </source>
</evidence>
<keyword evidence="13" id="KW-1278">Translocase</keyword>
<proteinExistence type="inferred from homology"/>
<dbReference type="InterPro" id="IPR036412">
    <property type="entry name" value="HAD-like_sf"/>
</dbReference>
<dbReference type="GO" id="GO:0015444">
    <property type="term" value="F:P-type magnesium transporter activity"/>
    <property type="evidence" value="ECO:0007669"/>
    <property type="project" value="UniProtKB-EC"/>
</dbReference>
<dbReference type="NCBIfam" id="TIGR01524">
    <property type="entry name" value="ATPase-IIIB_Mg"/>
    <property type="match status" value="1"/>
</dbReference>
<dbReference type="PRINTS" id="PR01836">
    <property type="entry name" value="MGATPASE"/>
</dbReference>
<dbReference type="SUPFAM" id="SSF81665">
    <property type="entry name" value="Calcium ATPase, transmembrane domain M"/>
    <property type="match status" value="1"/>
</dbReference>
<dbReference type="SFLD" id="SFLDF00027">
    <property type="entry name" value="p-type_atpase"/>
    <property type="match status" value="1"/>
</dbReference>
<gene>
    <name evidence="20" type="ORF">FAGAP_12663</name>
</gene>
<evidence type="ECO:0000256" key="6">
    <source>
        <dbReference type="ARBA" id="ARBA00022475"/>
    </source>
</evidence>
<evidence type="ECO:0000256" key="15">
    <source>
        <dbReference type="ARBA" id="ARBA00023136"/>
    </source>
</evidence>
<comment type="similarity">
    <text evidence="3">Belongs to the cation transport ATPase (P-type) (TC 3.A.3) family. Type IIIB subfamily.</text>
</comment>
<feature type="transmembrane region" description="Helical" evidence="18">
    <location>
        <begin position="796"/>
        <end position="815"/>
    </location>
</feature>
<comment type="subcellular location">
    <subcellularLocation>
        <location evidence="2">Cell inner membrane</location>
        <topology evidence="2">Multi-pass membrane protein</topology>
    </subcellularLocation>
</comment>
<dbReference type="SUPFAM" id="SSF56784">
    <property type="entry name" value="HAD-like"/>
    <property type="match status" value="1"/>
</dbReference>
<feature type="transmembrane region" description="Helical" evidence="18">
    <location>
        <begin position="86"/>
        <end position="108"/>
    </location>
</feature>
<dbReference type="SUPFAM" id="SSF81653">
    <property type="entry name" value="Calcium ATPase, transduction domain A"/>
    <property type="match status" value="1"/>
</dbReference>
<evidence type="ECO:0000256" key="13">
    <source>
        <dbReference type="ARBA" id="ARBA00022967"/>
    </source>
</evidence>
<dbReference type="Proteomes" id="UP000737391">
    <property type="component" value="Unassembled WGS sequence"/>
</dbReference>
<evidence type="ECO:0000256" key="11">
    <source>
        <dbReference type="ARBA" id="ARBA00022840"/>
    </source>
</evidence>
<evidence type="ECO:0000256" key="16">
    <source>
        <dbReference type="ARBA" id="ARBA00029806"/>
    </source>
</evidence>
<feature type="transmembrane region" description="Helical" evidence="18">
    <location>
        <begin position="301"/>
        <end position="325"/>
    </location>
</feature>
<dbReference type="InterPro" id="IPR001757">
    <property type="entry name" value="P_typ_ATPase"/>
</dbReference>
<evidence type="ECO:0000256" key="5">
    <source>
        <dbReference type="ARBA" id="ARBA00013555"/>
    </source>
</evidence>
<dbReference type="Pfam" id="PF00689">
    <property type="entry name" value="Cation_ATPase_C"/>
    <property type="match status" value="1"/>
</dbReference>
<dbReference type="InterPro" id="IPR059000">
    <property type="entry name" value="ATPase_P-type_domA"/>
</dbReference>
<keyword evidence="8" id="KW-0597">Phosphoprotein</keyword>
<dbReference type="Gene3D" id="2.70.150.10">
    <property type="entry name" value="Calcium-transporting ATPase, cytoplasmic transduction domain A"/>
    <property type="match status" value="1"/>
</dbReference>
<feature type="transmembrane region" description="Helical" evidence="18">
    <location>
        <begin position="827"/>
        <end position="848"/>
    </location>
</feature>
<dbReference type="Gene3D" id="1.20.1110.10">
    <property type="entry name" value="Calcium-transporting ATPase, transmembrane domain"/>
    <property type="match status" value="1"/>
</dbReference>
<reference evidence="20" key="1">
    <citation type="submission" date="2020-01" db="EMBL/GenBank/DDBJ databases">
        <title>Identification and distribution of gene clusters putatively required for synthesis of sphingolipid metabolism inhibitors in phylogenetically diverse species of the filamentous fungus Fusarium.</title>
        <authorList>
            <person name="Kim H.-S."/>
            <person name="Busman M."/>
            <person name="Brown D.W."/>
            <person name="Divon H."/>
            <person name="Uhlig S."/>
            <person name="Proctor R.H."/>
        </authorList>
    </citation>
    <scope>NUCLEOTIDE SEQUENCE</scope>
    <source>
        <strain evidence="20">NRRL 31653</strain>
    </source>
</reference>
<dbReference type="EC" id="7.2.2.14" evidence="4"/>
<keyword evidence="9 18" id="KW-0812">Transmembrane</keyword>
<comment type="catalytic activity">
    <reaction evidence="17">
        <text>Mg(2+)(out) + ATP + H2O = Mg(2+)(in) + ADP + phosphate + H(+)</text>
        <dbReference type="Rhea" id="RHEA:10260"/>
        <dbReference type="ChEBI" id="CHEBI:15377"/>
        <dbReference type="ChEBI" id="CHEBI:15378"/>
        <dbReference type="ChEBI" id="CHEBI:18420"/>
        <dbReference type="ChEBI" id="CHEBI:30616"/>
        <dbReference type="ChEBI" id="CHEBI:43474"/>
        <dbReference type="ChEBI" id="CHEBI:456216"/>
        <dbReference type="EC" id="7.2.2.14"/>
    </reaction>
</comment>
<dbReference type="Pfam" id="PF00122">
    <property type="entry name" value="E1-E2_ATPase"/>
    <property type="match status" value="1"/>
</dbReference>